<accession>A0ABD2KGD6</accession>
<reference evidence="2 3" key="1">
    <citation type="submission" date="2024-10" db="EMBL/GenBank/DDBJ databases">
        <authorList>
            <person name="Kim D."/>
        </authorList>
    </citation>
    <scope>NUCLEOTIDE SEQUENCE [LARGE SCALE GENOMIC DNA]</scope>
    <source>
        <strain evidence="2">Taebaek</strain>
    </source>
</reference>
<dbReference type="EMBL" id="JBICCN010000026">
    <property type="protein sequence ID" value="KAL3101971.1"/>
    <property type="molecule type" value="Genomic_DNA"/>
</dbReference>
<comment type="caution">
    <text evidence="2">The sequence shown here is derived from an EMBL/GenBank/DDBJ whole genome shotgun (WGS) entry which is preliminary data.</text>
</comment>
<organism evidence="2 3">
    <name type="scientific">Heterodera schachtii</name>
    <name type="common">Sugarbeet cyst nematode worm</name>
    <name type="synonym">Tylenchus schachtii</name>
    <dbReference type="NCBI Taxonomy" id="97005"/>
    <lineage>
        <taxon>Eukaryota</taxon>
        <taxon>Metazoa</taxon>
        <taxon>Ecdysozoa</taxon>
        <taxon>Nematoda</taxon>
        <taxon>Chromadorea</taxon>
        <taxon>Rhabditida</taxon>
        <taxon>Tylenchina</taxon>
        <taxon>Tylenchomorpha</taxon>
        <taxon>Tylenchoidea</taxon>
        <taxon>Heteroderidae</taxon>
        <taxon>Heteroderinae</taxon>
        <taxon>Heterodera</taxon>
    </lineage>
</organism>
<feature type="region of interest" description="Disordered" evidence="1">
    <location>
        <begin position="273"/>
        <end position="296"/>
    </location>
</feature>
<feature type="compositionally biased region" description="Polar residues" evidence="1">
    <location>
        <begin position="37"/>
        <end position="61"/>
    </location>
</feature>
<name>A0ABD2KGD6_HETSC</name>
<evidence type="ECO:0000256" key="1">
    <source>
        <dbReference type="SAM" id="MobiDB-lite"/>
    </source>
</evidence>
<feature type="compositionally biased region" description="Polar residues" evidence="1">
    <location>
        <begin position="277"/>
        <end position="296"/>
    </location>
</feature>
<feature type="compositionally biased region" description="Polar residues" evidence="1">
    <location>
        <begin position="68"/>
        <end position="77"/>
    </location>
</feature>
<dbReference type="Proteomes" id="UP001620645">
    <property type="component" value="Unassembled WGS sequence"/>
</dbReference>
<proteinExistence type="predicted"/>
<feature type="region of interest" description="Disordered" evidence="1">
    <location>
        <begin position="24"/>
        <end position="88"/>
    </location>
</feature>
<gene>
    <name evidence="2" type="ORF">niasHS_003380</name>
</gene>
<evidence type="ECO:0000313" key="2">
    <source>
        <dbReference type="EMBL" id="KAL3101971.1"/>
    </source>
</evidence>
<keyword evidence="3" id="KW-1185">Reference proteome</keyword>
<dbReference type="AlphaFoldDB" id="A0ABD2KGD6"/>
<sequence length="463" mass="50633">MMGTLDIMAPQTTHYLNSQKPMLQEGSKLSQWRLPPKNQTSISPDEQPSSLGSQAHSSVGSDTDDSTHSGTNSQRQSPHFVAQQLHHQQQQLNSYEHCPILGGWNVNAKSFRPVSSSLGQFPSSQHCQPVSDFSFPPPPIANSHYSAQAFPNQVETINQQSFVEGFHSNFVPVTDQNRHKEAIDSLGIGGTEMGVWQDPNAGLKRWQTYTGTNVWGDPEEKASLPIQRWQEFDEEECVEMLTRLDAIVKKVPGTGQGWGALPTMDSLPAPLQRVHTHQSTGITQAQHRPYPNHQNNAQNYHQRRVHNNPPNRQPAAEHGAALAHFASPSAGGPYPQQLQHSTFAQPQMCGWTGNDGFAAFAHHQQLQQQQQRMGFAINGGNKVAPPSATAFHSVGGAIATNGWMGDGEMMTNDGTDPNNVSLLVEQQLQFSSRNAAFPSAHFPFSSGDCFASVPGAGTTNSIW</sequence>
<protein>
    <submittedName>
        <fullName evidence="2">Uncharacterized protein</fullName>
    </submittedName>
</protein>
<evidence type="ECO:0000313" key="3">
    <source>
        <dbReference type="Proteomes" id="UP001620645"/>
    </source>
</evidence>